<evidence type="ECO:0000313" key="1">
    <source>
        <dbReference type="EMBL" id="MDW9252984.1"/>
    </source>
</evidence>
<accession>A0AAW9CZ05</accession>
<evidence type="ECO:0000313" key="2">
    <source>
        <dbReference type="Proteomes" id="UP001272137"/>
    </source>
</evidence>
<comment type="caution">
    <text evidence="1">The sequence shown here is derived from an EMBL/GenBank/DDBJ whole genome shotgun (WGS) entry which is preliminary data.</text>
</comment>
<name>A0AAW9CZ05_BURTH</name>
<organism evidence="1 2">
    <name type="scientific">Burkholderia thailandensis</name>
    <dbReference type="NCBI Taxonomy" id="57975"/>
    <lineage>
        <taxon>Bacteria</taxon>
        <taxon>Pseudomonadati</taxon>
        <taxon>Pseudomonadota</taxon>
        <taxon>Betaproteobacteria</taxon>
        <taxon>Burkholderiales</taxon>
        <taxon>Burkholderiaceae</taxon>
        <taxon>Burkholderia</taxon>
        <taxon>pseudomallei group</taxon>
    </lineage>
</organism>
<sequence length="39" mass="4088">MAVAAVAHHDNVANAGNAAAARRASRRAMDSYRFIACSI</sequence>
<dbReference type="AlphaFoldDB" id="A0AAW9CZ05"/>
<dbReference type="Proteomes" id="UP001272137">
    <property type="component" value="Unassembled WGS sequence"/>
</dbReference>
<protein>
    <submittedName>
        <fullName evidence="1">Uncharacterized protein</fullName>
    </submittedName>
</protein>
<proteinExistence type="predicted"/>
<reference evidence="1" key="1">
    <citation type="submission" date="2018-08" db="EMBL/GenBank/DDBJ databases">
        <title>Identification of Burkholderia cepacia strains that express a Burkholderia pseudomallei-like capsular polysaccharide.</title>
        <authorList>
            <person name="Burtnick M.N."/>
            <person name="Vongsouvath M."/>
            <person name="Newton P."/>
            <person name="Wuthiekanun V."/>
            <person name="Limmathurotsakul D."/>
            <person name="Brett P.J."/>
            <person name="Chantratita N."/>
            <person name="Dance D.A."/>
        </authorList>
    </citation>
    <scope>NUCLEOTIDE SEQUENCE</scope>
    <source>
        <strain evidence="1">SBXCC001</strain>
    </source>
</reference>
<gene>
    <name evidence="1" type="ORF">C7S16_4910</name>
</gene>
<dbReference type="EMBL" id="QXCT01000001">
    <property type="protein sequence ID" value="MDW9252984.1"/>
    <property type="molecule type" value="Genomic_DNA"/>
</dbReference>